<dbReference type="Gene3D" id="3.40.50.720">
    <property type="entry name" value="NAD(P)-binding Rossmann-like Domain"/>
    <property type="match status" value="2"/>
</dbReference>
<comment type="caution">
    <text evidence="1">The sequence shown here is derived from an EMBL/GenBank/DDBJ whole genome shotgun (WGS) entry which is preliminary data.</text>
</comment>
<feature type="non-terminal residue" evidence="1">
    <location>
        <position position="1"/>
    </location>
</feature>
<dbReference type="EMBL" id="BARV01043459">
    <property type="protein sequence ID" value="GAI63369.1"/>
    <property type="molecule type" value="Genomic_DNA"/>
</dbReference>
<sequence>LFRCDNVINTPHLAASTTEAQTLAATIVAEQTIDVLAFSLDRGDAVQKVLAGKYQLALLVRATRPEQVIQVADGGETMPDKSTRFYPKPPTGFVFYRLV</sequence>
<proteinExistence type="predicted"/>
<organism evidence="1">
    <name type="scientific">marine sediment metagenome</name>
    <dbReference type="NCBI Taxonomy" id="412755"/>
    <lineage>
        <taxon>unclassified sequences</taxon>
        <taxon>metagenomes</taxon>
        <taxon>ecological metagenomes</taxon>
    </lineage>
</organism>
<name>X1S6C0_9ZZZZ</name>
<protein>
    <submittedName>
        <fullName evidence="1">Uncharacterized protein</fullName>
    </submittedName>
</protein>
<gene>
    <name evidence="1" type="ORF">S06H3_64862</name>
</gene>
<reference evidence="1" key="1">
    <citation type="journal article" date="2014" name="Front. Microbiol.">
        <title>High frequency of phylogenetically diverse reductive dehalogenase-homologous genes in deep subseafloor sedimentary metagenomes.</title>
        <authorList>
            <person name="Kawai M."/>
            <person name="Futagami T."/>
            <person name="Toyoda A."/>
            <person name="Takaki Y."/>
            <person name="Nishi S."/>
            <person name="Hori S."/>
            <person name="Arai W."/>
            <person name="Tsubouchi T."/>
            <person name="Morono Y."/>
            <person name="Uchiyama I."/>
            <person name="Ito T."/>
            <person name="Fujiyama A."/>
            <person name="Inagaki F."/>
            <person name="Takami H."/>
        </authorList>
    </citation>
    <scope>NUCLEOTIDE SEQUENCE</scope>
    <source>
        <strain evidence="1">Expedition CK06-06</strain>
    </source>
</reference>
<dbReference type="AlphaFoldDB" id="X1S6C0"/>
<accession>X1S6C0</accession>
<evidence type="ECO:0000313" key="1">
    <source>
        <dbReference type="EMBL" id="GAI63369.1"/>
    </source>
</evidence>